<evidence type="ECO:0000313" key="2">
    <source>
        <dbReference type="EMBL" id="PTU25543.1"/>
    </source>
</evidence>
<reference evidence="2 3" key="1">
    <citation type="journal article" date="2018" name="Proc. Natl. Acad. Sci. U.S.A.">
        <title>Linking secondary metabolites to gene clusters through genome sequencing of six diverse Aspergillus species.</title>
        <authorList>
            <person name="Kaerboelling I."/>
            <person name="Vesth T.C."/>
            <person name="Frisvad J.C."/>
            <person name="Nybo J.L."/>
            <person name="Theobald S."/>
            <person name="Kuo A."/>
            <person name="Bowyer P."/>
            <person name="Matsuda Y."/>
            <person name="Mondo S."/>
            <person name="Lyhne E.K."/>
            <person name="Kogle M.E."/>
            <person name="Clum A."/>
            <person name="Lipzen A."/>
            <person name="Salamov A."/>
            <person name="Ngan C.Y."/>
            <person name="Daum C."/>
            <person name="Chiniquy J."/>
            <person name="Barry K."/>
            <person name="LaButti K."/>
            <person name="Haridas S."/>
            <person name="Simmons B.A."/>
            <person name="Magnuson J.K."/>
            <person name="Mortensen U.H."/>
            <person name="Larsen T.O."/>
            <person name="Grigoriev I.V."/>
            <person name="Baker S.E."/>
            <person name="Andersen M.R."/>
        </authorList>
    </citation>
    <scope>NUCLEOTIDE SEQUENCE [LARGE SCALE GENOMIC DNA]</scope>
    <source>
        <strain evidence="2 3">IBT 24754</strain>
    </source>
</reference>
<feature type="compositionally biased region" description="Acidic residues" evidence="1">
    <location>
        <begin position="174"/>
        <end position="183"/>
    </location>
</feature>
<dbReference type="AlphaFoldDB" id="A0A2T5MAI1"/>
<proteinExistence type="predicted"/>
<gene>
    <name evidence="2" type="ORF">P175DRAFT_083265</name>
</gene>
<evidence type="ECO:0000313" key="3">
    <source>
        <dbReference type="Proteomes" id="UP000244073"/>
    </source>
</evidence>
<feature type="compositionally biased region" description="Polar residues" evidence="1">
    <location>
        <begin position="201"/>
        <end position="233"/>
    </location>
</feature>
<dbReference type="GeneID" id="63817996"/>
<protein>
    <submittedName>
        <fullName evidence="2">Uncharacterized protein</fullName>
    </submittedName>
</protein>
<feature type="compositionally biased region" description="Basic and acidic residues" evidence="1">
    <location>
        <begin position="29"/>
        <end position="49"/>
    </location>
</feature>
<comment type="caution">
    <text evidence="2">The sequence shown here is derived from an EMBL/GenBank/DDBJ whole genome shotgun (WGS) entry which is preliminary data.</text>
</comment>
<evidence type="ECO:0000256" key="1">
    <source>
        <dbReference type="SAM" id="MobiDB-lite"/>
    </source>
</evidence>
<dbReference type="Proteomes" id="UP000244073">
    <property type="component" value="Unassembled WGS sequence"/>
</dbReference>
<dbReference type="EMBL" id="MSFN02000001">
    <property type="protein sequence ID" value="PTU25543.1"/>
    <property type="molecule type" value="Genomic_DNA"/>
</dbReference>
<sequence length="304" mass="33552">METITQTIHNASNAFWNEVQALQSGGKPQTEHHEHEPSESQSEQKRQSYSEEPMAGIQGKGTATDPYDAGNREDQECQENTAVIAEPLASITPALAQTHLTDQAADQVPKQEPTQTQPCTYTHTYAHPHPRTPDLGPGNPIIDEPSPLQKEPTPTSFPPVATIPVKQYMIKTAEEEEEEEEEKEAEKEGGGEEDRSAAPIPQTTEPPSTRDNLSHTYNSPPEQRTQMTPSTTDPYIAPPRGESSSTAHKQQASAEAPKGPEYAAPRAPRGLEKRLDENQMMKEAERQHEYGRPTSAGLFPFFLL</sequence>
<dbReference type="RefSeq" id="XP_040756935.1">
    <property type="nucleotide sequence ID" value="XM_040901112.1"/>
</dbReference>
<feature type="region of interest" description="Disordered" evidence="1">
    <location>
        <begin position="19"/>
        <end position="304"/>
    </location>
</feature>
<dbReference type="VEuPathDB" id="FungiDB:P175DRAFT_083265"/>
<feature type="compositionally biased region" description="Polar residues" evidence="1">
    <location>
        <begin position="112"/>
        <end position="123"/>
    </location>
</feature>
<feature type="compositionally biased region" description="Polar residues" evidence="1">
    <location>
        <begin position="242"/>
        <end position="253"/>
    </location>
</feature>
<accession>A0A2T5MAI1</accession>
<organism evidence="2 3">
    <name type="scientific">Aspergillus ochraceoroseus IBT 24754</name>
    <dbReference type="NCBI Taxonomy" id="1392256"/>
    <lineage>
        <taxon>Eukaryota</taxon>
        <taxon>Fungi</taxon>
        <taxon>Dikarya</taxon>
        <taxon>Ascomycota</taxon>
        <taxon>Pezizomycotina</taxon>
        <taxon>Eurotiomycetes</taxon>
        <taxon>Eurotiomycetidae</taxon>
        <taxon>Eurotiales</taxon>
        <taxon>Aspergillaceae</taxon>
        <taxon>Aspergillus</taxon>
        <taxon>Aspergillus subgen. Nidulantes</taxon>
    </lineage>
</organism>
<feature type="compositionally biased region" description="Basic and acidic residues" evidence="1">
    <location>
        <begin position="184"/>
        <end position="196"/>
    </location>
</feature>
<name>A0A2T5MAI1_9EURO</name>
<dbReference type="OrthoDB" id="5388207at2759"/>
<feature type="compositionally biased region" description="Basic and acidic residues" evidence="1">
    <location>
        <begin position="269"/>
        <end position="291"/>
    </location>
</feature>